<dbReference type="GO" id="GO:0005789">
    <property type="term" value="C:endoplasmic reticulum membrane"/>
    <property type="evidence" value="ECO:0007669"/>
    <property type="project" value="UniProtKB-SubCell"/>
</dbReference>
<dbReference type="GO" id="GO:0005506">
    <property type="term" value="F:iron ion binding"/>
    <property type="evidence" value="ECO:0007669"/>
    <property type="project" value="InterPro"/>
</dbReference>
<keyword evidence="14" id="KW-0812">Transmembrane</keyword>
<dbReference type="InterPro" id="IPR002401">
    <property type="entry name" value="Cyt_P450_E_grp-I"/>
</dbReference>
<keyword evidence="6 13" id="KW-0479">Metal-binding</keyword>
<keyword evidence="12 14" id="KW-0472">Membrane</keyword>
<reference evidence="15 16" key="2">
    <citation type="journal article" date="2023" name="Mol. Biol. Evol.">
        <title>Genomics of Secondarily Temperate Adaptation in the Only Non-Antarctic Icefish.</title>
        <authorList>
            <person name="Rivera-Colon A.G."/>
            <person name="Rayamajhi N."/>
            <person name="Minhas B.F."/>
            <person name="Madrigal G."/>
            <person name="Bilyk K.T."/>
            <person name="Yoon V."/>
            <person name="Hune M."/>
            <person name="Gregory S."/>
            <person name="Cheng C.H.C."/>
            <person name="Catchen J.M."/>
        </authorList>
    </citation>
    <scope>NUCLEOTIDE SEQUENCE [LARGE SCALE GENOMIC DNA]</scope>
    <source>
        <strain evidence="15">JMC-PN-2008</strain>
    </source>
</reference>
<evidence type="ECO:0000256" key="6">
    <source>
        <dbReference type="ARBA" id="ARBA00022723"/>
    </source>
</evidence>
<dbReference type="GO" id="GO:0016712">
    <property type="term" value="F:oxidoreductase activity, acting on paired donors, with incorporation or reduction of molecular oxygen, reduced flavin or flavoprotein as one donor, and incorporation of one atom of oxygen"/>
    <property type="evidence" value="ECO:0007669"/>
    <property type="project" value="TreeGrafter"/>
</dbReference>
<evidence type="ECO:0000256" key="4">
    <source>
        <dbReference type="ARBA" id="ARBA00010617"/>
    </source>
</evidence>
<comment type="caution">
    <text evidence="15">The sequence shown here is derived from an EMBL/GenBank/DDBJ whole genome shotgun (WGS) entry which is preliminary data.</text>
</comment>
<dbReference type="AlphaFoldDB" id="A0AAN7WWR5"/>
<evidence type="ECO:0000256" key="9">
    <source>
        <dbReference type="ARBA" id="ARBA00023002"/>
    </source>
</evidence>
<keyword evidence="10 13" id="KW-0408">Iron</keyword>
<dbReference type="Pfam" id="PF00067">
    <property type="entry name" value="p450"/>
    <property type="match status" value="2"/>
</dbReference>
<evidence type="ECO:0000256" key="5">
    <source>
        <dbReference type="ARBA" id="ARBA00022617"/>
    </source>
</evidence>
<evidence type="ECO:0000256" key="1">
    <source>
        <dbReference type="ARBA" id="ARBA00001971"/>
    </source>
</evidence>
<dbReference type="PRINTS" id="PR00385">
    <property type="entry name" value="P450"/>
</dbReference>
<dbReference type="InterPro" id="IPR036396">
    <property type="entry name" value="Cyt_P450_sf"/>
</dbReference>
<feature type="transmembrane region" description="Helical" evidence="14">
    <location>
        <begin position="6"/>
        <end position="21"/>
    </location>
</feature>
<evidence type="ECO:0000256" key="7">
    <source>
        <dbReference type="ARBA" id="ARBA00022824"/>
    </source>
</evidence>
<dbReference type="GO" id="GO:0006082">
    <property type="term" value="P:organic acid metabolic process"/>
    <property type="evidence" value="ECO:0007669"/>
    <property type="project" value="TreeGrafter"/>
</dbReference>
<organism evidence="15 16">
    <name type="scientific">Eleginops maclovinus</name>
    <name type="common">Patagonian blennie</name>
    <name type="synonym">Eleginus maclovinus</name>
    <dbReference type="NCBI Taxonomy" id="56733"/>
    <lineage>
        <taxon>Eukaryota</taxon>
        <taxon>Metazoa</taxon>
        <taxon>Chordata</taxon>
        <taxon>Craniata</taxon>
        <taxon>Vertebrata</taxon>
        <taxon>Euteleostomi</taxon>
        <taxon>Actinopterygii</taxon>
        <taxon>Neopterygii</taxon>
        <taxon>Teleostei</taxon>
        <taxon>Neoteleostei</taxon>
        <taxon>Acanthomorphata</taxon>
        <taxon>Eupercaria</taxon>
        <taxon>Perciformes</taxon>
        <taxon>Notothenioidei</taxon>
        <taxon>Eleginopidae</taxon>
        <taxon>Eleginops</taxon>
    </lineage>
</organism>
<keyword evidence="16" id="KW-1185">Reference proteome</keyword>
<comment type="cofactor">
    <cofactor evidence="1 13">
        <name>heme</name>
        <dbReference type="ChEBI" id="CHEBI:30413"/>
    </cofactor>
</comment>
<keyword evidence="11" id="KW-0503">Monooxygenase</keyword>
<sequence>MFVYLILPWICIFFFILFLKFRRPKNFPPGPTPLPILGNLLNLSAHDPMRDLERLSKSYGNVYSLFLGPKPVVVINGVQALKEAMLTKGDDFAGRPQDIYATHLTANGLVLADYGPTWKEQRHFASDGSTMNPKFLFPNVASNIISLIVFGERYDCEDRFFKEVLRCFRENSKLTNGPWAILYDSTPIIRNLPLPFMKGFKNMETLKKLVTGVITEHRETIVPGQPRDILDSYLDELDKSDSKDSSFNEDRLVMFILDLLFAGTDTSANTMLSGFLYLTTFPQIQEQCQQEIDQVLGNKDHASYDDRHNMPYTLALIHEMQRKANTVPFSVYHVATKDTQLMGYSLPKGTIVIPNMKSVLNEEGQWKFPHEFNPENFLNDEGEFVKPEAFMPFCAGPRMCPGERLAQMKLFLITVTLLRKFKFIWPEDAGEPDYSPVMGVTLSPQPYRMKIQLRTTQ</sequence>
<keyword evidence="9" id="KW-0560">Oxidoreductase</keyword>
<keyword evidence="5 13" id="KW-0349">Heme</keyword>
<evidence type="ECO:0000256" key="12">
    <source>
        <dbReference type="ARBA" id="ARBA00023136"/>
    </source>
</evidence>
<evidence type="ECO:0000256" key="2">
    <source>
        <dbReference type="ARBA" id="ARBA00004174"/>
    </source>
</evidence>
<evidence type="ECO:0000256" key="11">
    <source>
        <dbReference type="ARBA" id="ARBA00023033"/>
    </source>
</evidence>
<evidence type="ECO:0000256" key="13">
    <source>
        <dbReference type="PIRSR" id="PIRSR602401-1"/>
    </source>
</evidence>
<dbReference type="InterPro" id="IPR050182">
    <property type="entry name" value="Cytochrome_P450_fam2"/>
</dbReference>
<dbReference type="GO" id="GO:0006805">
    <property type="term" value="P:xenobiotic metabolic process"/>
    <property type="evidence" value="ECO:0007669"/>
    <property type="project" value="TreeGrafter"/>
</dbReference>
<dbReference type="Gene3D" id="1.10.630.10">
    <property type="entry name" value="Cytochrome P450"/>
    <property type="match status" value="1"/>
</dbReference>
<keyword evidence="7" id="KW-0256">Endoplasmic reticulum</keyword>
<evidence type="ECO:0000313" key="16">
    <source>
        <dbReference type="Proteomes" id="UP001346869"/>
    </source>
</evidence>
<gene>
    <name evidence="15" type="ORF">PBY51_014334</name>
</gene>
<name>A0AAN7WWR5_ELEMC</name>
<evidence type="ECO:0000313" key="15">
    <source>
        <dbReference type="EMBL" id="KAK5850050.1"/>
    </source>
</evidence>
<accession>A0AAN7WWR5</accession>
<evidence type="ECO:0000256" key="14">
    <source>
        <dbReference type="SAM" id="Phobius"/>
    </source>
</evidence>
<dbReference type="EMBL" id="JAUZQC010000023">
    <property type="protein sequence ID" value="KAK5850050.1"/>
    <property type="molecule type" value="Genomic_DNA"/>
</dbReference>
<evidence type="ECO:0008006" key="17">
    <source>
        <dbReference type="Google" id="ProtNLM"/>
    </source>
</evidence>
<evidence type="ECO:0000256" key="8">
    <source>
        <dbReference type="ARBA" id="ARBA00022848"/>
    </source>
</evidence>
<dbReference type="PANTHER" id="PTHR24300">
    <property type="entry name" value="CYTOCHROME P450 508A4-RELATED"/>
    <property type="match status" value="1"/>
</dbReference>
<proteinExistence type="inferred from homology"/>
<keyword evidence="14" id="KW-1133">Transmembrane helix</keyword>
<comment type="subcellular location">
    <subcellularLocation>
        <location evidence="3">Endoplasmic reticulum membrane</location>
        <topology evidence="3">Peripheral membrane protein</topology>
    </subcellularLocation>
    <subcellularLocation>
        <location evidence="2">Microsome membrane</location>
        <topology evidence="2">Peripheral membrane protein</topology>
    </subcellularLocation>
</comment>
<comment type="similarity">
    <text evidence="4">Belongs to the cytochrome P450 family.</text>
</comment>
<dbReference type="InterPro" id="IPR001128">
    <property type="entry name" value="Cyt_P450"/>
</dbReference>
<protein>
    <recommendedName>
        <fullName evidence="17">Cytochrome P450</fullName>
    </recommendedName>
</protein>
<dbReference type="SUPFAM" id="SSF48264">
    <property type="entry name" value="Cytochrome P450"/>
    <property type="match status" value="1"/>
</dbReference>
<evidence type="ECO:0000256" key="10">
    <source>
        <dbReference type="ARBA" id="ARBA00023004"/>
    </source>
</evidence>
<feature type="binding site" description="axial binding residue" evidence="13">
    <location>
        <position position="400"/>
    </location>
    <ligand>
        <name>heme</name>
        <dbReference type="ChEBI" id="CHEBI:30413"/>
    </ligand>
    <ligandPart>
        <name>Fe</name>
        <dbReference type="ChEBI" id="CHEBI:18248"/>
    </ligandPart>
</feature>
<dbReference type="FunFam" id="1.10.630.10:FF:000238">
    <property type="entry name" value="Cytochrome P450 2A6"/>
    <property type="match status" value="1"/>
</dbReference>
<evidence type="ECO:0000256" key="3">
    <source>
        <dbReference type="ARBA" id="ARBA00004406"/>
    </source>
</evidence>
<reference evidence="15 16" key="1">
    <citation type="journal article" date="2023" name="Genes (Basel)">
        <title>Chromosome-Level Genome Assembly and Circadian Gene Repertoire of the Patagonia Blennie Eleginops maclovinus-The Closest Ancestral Proxy of Antarctic Cryonotothenioids.</title>
        <authorList>
            <person name="Cheng C.C."/>
            <person name="Rivera-Colon A.G."/>
            <person name="Minhas B.F."/>
            <person name="Wilson L."/>
            <person name="Rayamajhi N."/>
            <person name="Vargas-Chacoff L."/>
            <person name="Catchen J.M."/>
        </authorList>
    </citation>
    <scope>NUCLEOTIDE SEQUENCE [LARGE SCALE GENOMIC DNA]</scope>
    <source>
        <strain evidence="15">JMC-PN-2008</strain>
    </source>
</reference>
<dbReference type="Proteomes" id="UP001346869">
    <property type="component" value="Unassembled WGS sequence"/>
</dbReference>
<dbReference type="PRINTS" id="PR00463">
    <property type="entry name" value="EP450I"/>
</dbReference>
<dbReference type="PANTHER" id="PTHR24300:SF327">
    <property type="entry name" value="CYTOCHROME P450 2F2-RELATED"/>
    <property type="match status" value="1"/>
</dbReference>
<keyword evidence="8" id="KW-0492">Microsome</keyword>
<dbReference type="GO" id="GO:0020037">
    <property type="term" value="F:heme binding"/>
    <property type="evidence" value="ECO:0007669"/>
    <property type="project" value="InterPro"/>
</dbReference>